<reference evidence="3" key="2">
    <citation type="submission" date="2025-08" db="UniProtKB">
        <authorList>
            <consortium name="RefSeq"/>
        </authorList>
    </citation>
    <scope>IDENTIFICATION</scope>
    <source>
        <tissue evidence="3">Leaf</tissue>
    </source>
</reference>
<gene>
    <name evidence="3" type="primary">LOC109712496</name>
</gene>
<dbReference type="GO" id="GO:0010258">
    <property type="term" value="P:NADH dehydrogenase complex (plastoquinone) assembly"/>
    <property type="evidence" value="ECO:0007669"/>
    <property type="project" value="InterPro"/>
</dbReference>
<dbReference type="GeneID" id="109712496"/>
<accession>A0A6P5FED2</accession>
<reference evidence="2" key="1">
    <citation type="journal article" date="2015" name="Nat. Genet.">
        <title>The pineapple genome and the evolution of CAM photosynthesis.</title>
        <authorList>
            <person name="Ming R."/>
            <person name="VanBuren R."/>
            <person name="Wai C.M."/>
            <person name="Tang H."/>
            <person name="Schatz M.C."/>
            <person name="Bowers J.E."/>
            <person name="Lyons E."/>
            <person name="Wang M.L."/>
            <person name="Chen J."/>
            <person name="Biggers E."/>
            <person name="Zhang J."/>
            <person name="Huang L."/>
            <person name="Zhang L."/>
            <person name="Miao W."/>
            <person name="Zhang J."/>
            <person name="Ye Z."/>
            <person name="Miao C."/>
            <person name="Lin Z."/>
            <person name="Wang H."/>
            <person name="Zhou H."/>
            <person name="Yim W.C."/>
            <person name="Priest H.D."/>
            <person name="Zheng C."/>
            <person name="Woodhouse M."/>
            <person name="Edger P.P."/>
            <person name="Guyot R."/>
            <person name="Guo H.B."/>
            <person name="Guo H."/>
            <person name="Zheng G."/>
            <person name="Singh R."/>
            <person name="Sharma A."/>
            <person name="Min X."/>
            <person name="Zheng Y."/>
            <person name="Lee H."/>
            <person name="Gurtowski J."/>
            <person name="Sedlazeck F.J."/>
            <person name="Harkess A."/>
            <person name="McKain M.R."/>
            <person name="Liao Z."/>
            <person name="Fang J."/>
            <person name="Liu J."/>
            <person name="Zhang X."/>
            <person name="Zhang Q."/>
            <person name="Hu W."/>
            <person name="Qin Y."/>
            <person name="Wang K."/>
            <person name="Chen L.Y."/>
            <person name="Shirley N."/>
            <person name="Lin Y.R."/>
            <person name="Liu L.Y."/>
            <person name="Hernandez A.G."/>
            <person name="Wright C.L."/>
            <person name="Bulone V."/>
            <person name="Tuskan G.A."/>
            <person name="Heath K."/>
            <person name="Zee F."/>
            <person name="Moore P.H."/>
            <person name="Sunkar R."/>
            <person name="Leebens-Mack J.H."/>
            <person name="Mockler T."/>
            <person name="Bennetzen J.L."/>
            <person name="Freeling M."/>
            <person name="Sankoff D."/>
            <person name="Paterson A.H."/>
            <person name="Zhu X."/>
            <person name="Yang X."/>
            <person name="Smith J.A."/>
            <person name="Cushman J.C."/>
            <person name="Paull R.E."/>
            <person name="Yu Q."/>
        </authorList>
    </citation>
    <scope>NUCLEOTIDE SEQUENCE [LARGE SCALE GENOMIC DNA]</scope>
    <source>
        <strain evidence="2">cv. F153</strain>
    </source>
</reference>
<dbReference type="InterPro" id="IPR021495">
    <property type="entry name" value="CRR42-like"/>
</dbReference>
<dbReference type="PANTHER" id="PTHR36799:SF2">
    <property type="entry name" value="PROTEIN CHLORORESPIRATORY REDUCTION 42, CHLOROPLASTIC"/>
    <property type="match status" value="1"/>
</dbReference>
<sequence>MFRVTTSPTMPLATVSSSAVSSPPPLPQPNRFRARRPSLVVVCCKLGSVNAAESGGKDELTIGSPIIVVVAPPTLKTASSMPSLRVNSGLVKPGDVGRIVARKPKDVWAVRLAIGTYLIDGKHFKPLDVDE</sequence>
<dbReference type="RefSeq" id="XP_020091670.1">
    <property type="nucleotide sequence ID" value="XM_020236081.1"/>
</dbReference>
<evidence type="ECO:0000256" key="1">
    <source>
        <dbReference type="SAM" id="MobiDB-lite"/>
    </source>
</evidence>
<feature type="compositionally biased region" description="Low complexity" evidence="1">
    <location>
        <begin position="11"/>
        <end position="21"/>
    </location>
</feature>
<name>A0A6P5FED2_ANACO</name>
<dbReference type="AlphaFoldDB" id="A0A6P5FED2"/>
<dbReference type="Proteomes" id="UP000515123">
    <property type="component" value="Linkage group 7"/>
</dbReference>
<dbReference type="OrthoDB" id="2020429at2759"/>
<feature type="region of interest" description="Disordered" evidence="1">
    <location>
        <begin position="1"/>
        <end position="31"/>
    </location>
</feature>
<evidence type="ECO:0000313" key="3">
    <source>
        <dbReference type="RefSeq" id="XP_020091670.1"/>
    </source>
</evidence>
<dbReference type="PANTHER" id="PTHR36799">
    <property type="match status" value="1"/>
</dbReference>
<evidence type="ECO:0000313" key="2">
    <source>
        <dbReference type="Proteomes" id="UP000515123"/>
    </source>
</evidence>
<organism evidence="2 3">
    <name type="scientific">Ananas comosus</name>
    <name type="common">Pineapple</name>
    <name type="synonym">Ananas ananas</name>
    <dbReference type="NCBI Taxonomy" id="4615"/>
    <lineage>
        <taxon>Eukaryota</taxon>
        <taxon>Viridiplantae</taxon>
        <taxon>Streptophyta</taxon>
        <taxon>Embryophyta</taxon>
        <taxon>Tracheophyta</taxon>
        <taxon>Spermatophyta</taxon>
        <taxon>Magnoliopsida</taxon>
        <taxon>Liliopsida</taxon>
        <taxon>Poales</taxon>
        <taxon>Bromeliaceae</taxon>
        <taxon>Bromelioideae</taxon>
        <taxon>Ananas</taxon>
    </lineage>
</organism>
<proteinExistence type="predicted"/>
<dbReference type="Pfam" id="PF11347">
    <property type="entry name" value="CRR42-like"/>
    <property type="match status" value="1"/>
</dbReference>
<keyword evidence="2" id="KW-1185">Reference proteome</keyword>
<protein>
    <submittedName>
        <fullName evidence="3">Uncharacterized protein LOC109712496</fullName>
    </submittedName>
</protein>